<organism evidence="6 7">
    <name type="scientific">Paenibacillus hunanensis</name>
    <dbReference type="NCBI Taxonomy" id="539262"/>
    <lineage>
        <taxon>Bacteria</taxon>
        <taxon>Bacillati</taxon>
        <taxon>Bacillota</taxon>
        <taxon>Bacilli</taxon>
        <taxon>Bacillales</taxon>
        <taxon>Paenibacillaceae</taxon>
        <taxon>Paenibacillus</taxon>
    </lineage>
</organism>
<protein>
    <recommendedName>
        <fullName evidence="4">Sucrose phosphorylase</fullName>
        <ecNumber evidence="4">2.4.1.7</ecNumber>
    </recommendedName>
    <alternativeName>
        <fullName evidence="4">Sucrose glucosyltransferase</fullName>
    </alternativeName>
</protein>
<dbReference type="Gene3D" id="3.90.400.10">
    <property type="entry name" value="Oligo-1,6-glucosidase, Domain 2"/>
    <property type="match status" value="1"/>
</dbReference>
<keyword evidence="7" id="KW-1185">Reference proteome</keyword>
<comment type="catalytic activity">
    <reaction evidence="4">
        <text>sucrose + phosphate = D-fructose + alpha-D-glucose 1-phosphate</text>
        <dbReference type="Rhea" id="RHEA:24048"/>
        <dbReference type="ChEBI" id="CHEBI:17992"/>
        <dbReference type="ChEBI" id="CHEBI:37721"/>
        <dbReference type="ChEBI" id="CHEBI:43474"/>
        <dbReference type="ChEBI" id="CHEBI:58601"/>
        <dbReference type="EC" id="2.4.1.7"/>
    </reaction>
</comment>
<evidence type="ECO:0000259" key="5">
    <source>
        <dbReference type="SMART" id="SM00642"/>
    </source>
</evidence>
<evidence type="ECO:0000256" key="3">
    <source>
        <dbReference type="ARBA" id="ARBA00022679"/>
    </source>
</evidence>
<dbReference type="SMART" id="SM00642">
    <property type="entry name" value="Aamy"/>
    <property type="match status" value="1"/>
</dbReference>
<keyword evidence="3 4" id="KW-0808">Transferase</keyword>
<comment type="caution">
    <text evidence="6">The sequence shown here is derived from an EMBL/GenBank/DDBJ whole genome shotgun (WGS) entry which is preliminary data.</text>
</comment>
<dbReference type="NCBIfam" id="TIGR03852">
    <property type="entry name" value="sucrose_gtfA"/>
    <property type="match status" value="1"/>
</dbReference>
<gene>
    <name evidence="6" type="ORF">JOC58_003622</name>
</gene>
<dbReference type="GO" id="GO:0009018">
    <property type="term" value="F:sucrose phosphorylase activity"/>
    <property type="evidence" value="ECO:0007669"/>
    <property type="project" value="UniProtKB-EC"/>
</dbReference>
<accession>A0ABU1J2H5</accession>
<sequence>MSMSIQNKAMLITYADSLGSHMGELADILDQHLEGVISGVHLLPFYPSSGDRGFAPMDYTKVDPELGSWEDVRRISQKFYMMYDFMINHISQQSEYFQDFLEKKDESEYADLFIRYKDFWPGGEPTDADVDLIYKRKPRAPYVEVTFKDGTKEKVWCTFDEQQIDLDVTTETTRRFIRDNLNFLAEQGASVIRLDAFAYANKKIGTNCFFVEPDIWEMLKYAADLTEAKGVEVLPEIHEHYSIQLKIAEQGYYVYDFALPMLVLHALYSGQTNRLAHWLNICPRKQFTTLDTHDGIGVVDVKDLMTDEEAEMTRESLYSKGANVKKIYSSEAYNNLDIYQINCTYYSALGNNDQAYLLARAIQCFAPGIPQIYYVGLLAGENDIDLLERTKEGRNINRHYYSKEEVAQEVQRPVVQKLFDLLRFRNTSAAFDGEIAVEEAGDHLLHITWTNGGTAARLEANLKTHEFTISETQDGAAWSTVF</sequence>
<dbReference type="InterPro" id="IPR016377">
    <property type="entry name" value="Sucrose_GGa_phosphorylase-rel"/>
</dbReference>
<keyword evidence="2 4" id="KW-0328">Glycosyltransferase</keyword>
<dbReference type="PIRSF" id="PIRSF003059">
    <property type="entry name" value="Sucrose_phosphorylase"/>
    <property type="match status" value="1"/>
</dbReference>
<comment type="similarity">
    <text evidence="1 4">Belongs to the glycosyl hydrolase 13 family. Sucrose phosphorylase subfamily.</text>
</comment>
<evidence type="ECO:0000313" key="6">
    <source>
        <dbReference type="EMBL" id="MDR6245709.1"/>
    </source>
</evidence>
<evidence type="ECO:0000256" key="4">
    <source>
        <dbReference type="PIRNR" id="PIRNR003059"/>
    </source>
</evidence>
<dbReference type="Gene3D" id="3.20.20.80">
    <property type="entry name" value="Glycosidases"/>
    <property type="match status" value="1"/>
</dbReference>
<evidence type="ECO:0000256" key="2">
    <source>
        <dbReference type="ARBA" id="ARBA00022676"/>
    </source>
</evidence>
<dbReference type="CDD" id="cd11355">
    <property type="entry name" value="AmyAc_Sucrose_phosphorylase"/>
    <property type="match status" value="1"/>
</dbReference>
<name>A0ABU1J2H5_9BACL</name>
<feature type="domain" description="Glycosyl hydrolase family 13 catalytic" evidence="5">
    <location>
        <begin position="8"/>
        <end position="425"/>
    </location>
</feature>
<dbReference type="PANTHER" id="PTHR38784">
    <property type="entry name" value="SUCROSE PHOSPHORYLASE"/>
    <property type="match status" value="1"/>
</dbReference>
<evidence type="ECO:0000313" key="7">
    <source>
        <dbReference type="Proteomes" id="UP001185028"/>
    </source>
</evidence>
<evidence type="ECO:0000256" key="1">
    <source>
        <dbReference type="ARBA" id="ARBA00008452"/>
    </source>
</evidence>
<dbReference type="InterPro" id="IPR006047">
    <property type="entry name" value="GH13_cat_dom"/>
</dbReference>
<reference evidence="6 7" key="1">
    <citation type="submission" date="2023-07" db="EMBL/GenBank/DDBJ databases">
        <title>Genomic Encyclopedia of Type Strains, Phase IV (KMG-IV): sequencing the most valuable type-strain genomes for metagenomic binning, comparative biology and taxonomic classification.</title>
        <authorList>
            <person name="Goeker M."/>
        </authorList>
    </citation>
    <scope>NUCLEOTIDE SEQUENCE [LARGE SCALE GENOMIC DNA]</scope>
    <source>
        <strain evidence="6 7">DSM 22170</strain>
    </source>
</reference>
<dbReference type="InterPro" id="IPR022527">
    <property type="entry name" value="Sucrose_phospho"/>
</dbReference>
<dbReference type="InterPro" id="IPR017853">
    <property type="entry name" value="GH"/>
</dbReference>
<dbReference type="PANTHER" id="PTHR38784:SF1">
    <property type="entry name" value="SUCROSE PHOSPHORYLASE"/>
    <property type="match status" value="1"/>
</dbReference>
<dbReference type="EC" id="2.4.1.7" evidence="4"/>
<dbReference type="Pfam" id="PF00128">
    <property type="entry name" value="Alpha-amylase"/>
    <property type="match status" value="1"/>
</dbReference>
<proteinExistence type="inferred from homology"/>
<dbReference type="SUPFAM" id="SSF51445">
    <property type="entry name" value="(Trans)glycosidases"/>
    <property type="match status" value="1"/>
</dbReference>
<dbReference type="InterPro" id="IPR045857">
    <property type="entry name" value="O16G_dom_2"/>
</dbReference>
<dbReference type="EMBL" id="JAVDQH010000017">
    <property type="protein sequence ID" value="MDR6245709.1"/>
    <property type="molecule type" value="Genomic_DNA"/>
</dbReference>
<dbReference type="Proteomes" id="UP001185028">
    <property type="component" value="Unassembled WGS sequence"/>
</dbReference>